<dbReference type="PANTHER" id="PTHR41542:SF1">
    <property type="entry name" value="BLL5807 PROTEIN"/>
    <property type="match status" value="1"/>
</dbReference>
<evidence type="ECO:0000313" key="6">
    <source>
        <dbReference type="Proteomes" id="UP000229970"/>
    </source>
</evidence>
<reference evidence="5 6" key="1">
    <citation type="journal article" date="2017" name="MBio">
        <title>Type VI secretion-mediated competition in the bee gut microbiome.</title>
        <authorList>
            <person name="Steele M.I."/>
            <person name="Kwong W.K."/>
            <person name="Powell J.E."/>
            <person name="Whiteley M."/>
            <person name="Moran N.A."/>
        </authorList>
    </citation>
    <scope>NUCLEOTIDE SEQUENCE [LARGE SCALE GENOMIC DNA]</scope>
    <source>
        <strain evidence="5 6">Ruf1-X</strain>
    </source>
</reference>
<keyword evidence="2" id="KW-0812">Transmembrane</keyword>
<evidence type="ECO:0000256" key="3">
    <source>
        <dbReference type="SAM" id="SignalP"/>
    </source>
</evidence>
<evidence type="ECO:0000256" key="1">
    <source>
        <dbReference type="SAM" id="MobiDB-lite"/>
    </source>
</evidence>
<dbReference type="SMART" id="SM00978">
    <property type="entry name" value="Tim44"/>
    <property type="match status" value="1"/>
</dbReference>
<sequence length="340" mass="36986">MMVNRKLRYIASVVILSLTLSPLAEAKRIGGGGSRGMSRSNYSSSYSNPSYQSGRSSYSNSGRSDYRNSNQNNYSNQTQPRGNGAGRVIGAGVAGAAIGALAGHAMANHNQQQTGTPAANADANNADAAVNPSANVDLQQAQPQHKSGFSWIWLLIIALGGFYLFRRFAGKKNNQANMPYSNYQNSNNHNPLTNSKSARTNIFGQTLAPSGNTMQSSTSGMADGSNPEAFLRFARQRFNHVQSMNNASNLEEIRRYFTPDMFADIRNDIINNQDTAEFSDLNADLVDSTQENGQYIASVRFSGLVSEELGSAQQPFSEVWHFIKTVGSQQDWLIAGIQQD</sequence>
<feature type="region of interest" description="Disordered" evidence="1">
    <location>
        <begin position="28"/>
        <end position="86"/>
    </location>
</feature>
<feature type="domain" description="Tim44-like" evidence="4">
    <location>
        <begin position="214"/>
        <end position="339"/>
    </location>
</feature>
<evidence type="ECO:0000259" key="4">
    <source>
        <dbReference type="SMART" id="SM00978"/>
    </source>
</evidence>
<dbReference type="AlphaFoldDB" id="A0A2N9XK27"/>
<proteinExistence type="predicted"/>
<dbReference type="Pfam" id="PF04280">
    <property type="entry name" value="Tim44"/>
    <property type="match status" value="1"/>
</dbReference>
<keyword evidence="2" id="KW-1133">Transmembrane helix</keyword>
<accession>A0A2N9XK27</accession>
<gene>
    <name evidence="5" type="ORF">BHC46_02900</name>
</gene>
<comment type="caution">
    <text evidence="5">The sequence shown here is derived from an EMBL/GenBank/DDBJ whole genome shotgun (WGS) entry which is preliminary data.</text>
</comment>
<dbReference type="PANTHER" id="PTHR41542">
    <property type="entry name" value="BLL5807 PROTEIN"/>
    <property type="match status" value="1"/>
</dbReference>
<feature type="chain" id="PRO_5014789800" description="Tim44-like domain-containing protein" evidence="3">
    <location>
        <begin position="27"/>
        <end position="340"/>
    </location>
</feature>
<dbReference type="Proteomes" id="UP000229970">
    <property type="component" value="Unassembled WGS sequence"/>
</dbReference>
<keyword evidence="2" id="KW-0472">Membrane</keyword>
<keyword evidence="3" id="KW-0732">Signal</keyword>
<organism evidence="5 6">
    <name type="scientific">Snodgrassella alvi</name>
    <dbReference type="NCBI Taxonomy" id="1196083"/>
    <lineage>
        <taxon>Bacteria</taxon>
        <taxon>Pseudomonadati</taxon>
        <taxon>Pseudomonadota</taxon>
        <taxon>Betaproteobacteria</taxon>
        <taxon>Neisseriales</taxon>
        <taxon>Neisseriaceae</taxon>
        <taxon>Snodgrassella</taxon>
    </lineage>
</organism>
<evidence type="ECO:0000313" key="5">
    <source>
        <dbReference type="EMBL" id="PIT48682.1"/>
    </source>
</evidence>
<feature type="compositionally biased region" description="Low complexity" evidence="1">
    <location>
        <begin position="36"/>
        <end position="77"/>
    </location>
</feature>
<evidence type="ECO:0000256" key="2">
    <source>
        <dbReference type="SAM" id="Phobius"/>
    </source>
</evidence>
<dbReference type="RefSeq" id="WP_100102193.1">
    <property type="nucleotide sequence ID" value="NZ_MEIP01000012.1"/>
</dbReference>
<feature type="signal peptide" evidence="3">
    <location>
        <begin position="1"/>
        <end position="26"/>
    </location>
</feature>
<feature type="transmembrane region" description="Helical" evidence="2">
    <location>
        <begin position="148"/>
        <end position="165"/>
    </location>
</feature>
<dbReference type="EMBL" id="MEIP01000012">
    <property type="protein sequence ID" value="PIT48682.1"/>
    <property type="molecule type" value="Genomic_DNA"/>
</dbReference>
<protein>
    <recommendedName>
        <fullName evidence="4">Tim44-like domain-containing protein</fullName>
    </recommendedName>
</protein>
<name>A0A2N9XK27_9NEIS</name>
<dbReference type="InterPro" id="IPR007379">
    <property type="entry name" value="Tim44-like_dom"/>
</dbReference>